<dbReference type="GO" id="GO:0045116">
    <property type="term" value="P:protein neddylation"/>
    <property type="evidence" value="ECO:0007669"/>
    <property type="project" value="TreeGrafter"/>
</dbReference>
<evidence type="ECO:0000313" key="3">
    <source>
        <dbReference type="EMBL" id="KAE8697468.1"/>
    </source>
</evidence>
<dbReference type="PANTHER" id="PTHR12281:SF31">
    <property type="entry name" value="DCN1-LIKE PROTEIN 3"/>
    <property type="match status" value="1"/>
</dbReference>
<dbReference type="GO" id="GO:0032182">
    <property type="term" value="F:ubiquitin-like protein binding"/>
    <property type="evidence" value="ECO:0007669"/>
    <property type="project" value="TreeGrafter"/>
</dbReference>
<gene>
    <name evidence="3" type="ORF">F3Y22_tig00110621pilonHSYRG00322</name>
</gene>
<dbReference type="Proteomes" id="UP000436088">
    <property type="component" value="Unassembled WGS sequence"/>
</dbReference>
<reference evidence="3" key="1">
    <citation type="submission" date="2019-09" db="EMBL/GenBank/DDBJ databases">
        <title>Draft genome information of white flower Hibiscus syriacus.</title>
        <authorList>
            <person name="Kim Y.-M."/>
        </authorList>
    </citation>
    <scope>NUCLEOTIDE SEQUENCE [LARGE SCALE GENOMIC DNA]</scope>
    <source>
        <strain evidence="3">YM2019G1</strain>
    </source>
</reference>
<dbReference type="Gene3D" id="1.10.238.200">
    <property type="entry name" value="Cullin, PONY binding domain"/>
    <property type="match status" value="1"/>
</dbReference>
<dbReference type="Pfam" id="PF03556">
    <property type="entry name" value="Cullin_binding"/>
    <property type="match status" value="1"/>
</dbReference>
<evidence type="ECO:0000259" key="2">
    <source>
        <dbReference type="Pfam" id="PF03556"/>
    </source>
</evidence>
<dbReference type="EMBL" id="VEPZ02001051">
    <property type="protein sequence ID" value="KAE8697468.1"/>
    <property type="molecule type" value="Genomic_DNA"/>
</dbReference>
<evidence type="ECO:0000313" key="4">
    <source>
        <dbReference type="Proteomes" id="UP000436088"/>
    </source>
</evidence>
<dbReference type="PANTHER" id="PTHR12281">
    <property type="entry name" value="RP42 RELATED"/>
    <property type="match status" value="1"/>
</dbReference>
<feature type="domain" description="DCUN1" evidence="2">
    <location>
        <begin position="96"/>
        <end position="176"/>
    </location>
</feature>
<comment type="caution">
    <text evidence="3">The sequence shown here is derived from an EMBL/GenBank/DDBJ whole genome shotgun (WGS) entry which is preliminary data.</text>
</comment>
<dbReference type="AlphaFoldDB" id="A0A6A2ZZZ3"/>
<evidence type="ECO:0000256" key="1">
    <source>
        <dbReference type="RuleBase" id="RU410713"/>
    </source>
</evidence>
<proteinExistence type="predicted"/>
<protein>
    <recommendedName>
        <fullName evidence="1">Defective in cullin neddylation protein</fullName>
    </recommendedName>
</protein>
<dbReference type="InterPro" id="IPR014764">
    <property type="entry name" value="DCN-prot"/>
</dbReference>
<dbReference type="GO" id="GO:0000151">
    <property type="term" value="C:ubiquitin ligase complex"/>
    <property type="evidence" value="ECO:0007669"/>
    <property type="project" value="TreeGrafter"/>
</dbReference>
<dbReference type="GO" id="GO:0097602">
    <property type="term" value="F:cullin family protein binding"/>
    <property type="evidence" value="ECO:0007669"/>
    <property type="project" value="TreeGrafter"/>
</dbReference>
<name>A0A6A2ZZZ3_HIBSY</name>
<dbReference type="GO" id="GO:0031624">
    <property type="term" value="F:ubiquitin conjugating enzyme binding"/>
    <property type="evidence" value="ECO:0007669"/>
    <property type="project" value="TreeGrafter"/>
</dbReference>
<accession>A0A6A2ZZZ3</accession>
<dbReference type="InterPro" id="IPR005176">
    <property type="entry name" value="PONY_dom"/>
</dbReference>
<keyword evidence="4" id="KW-1185">Reference proteome</keyword>
<sequence>MVFAFGRLEEWLTSLKTLDILLESKNQFDIYGMPCELITILGDCHYVIYDYASSEKEIYYSPGHYQVRIAIIDELHKLMLQLYLTVGFLFVEADFSEFSCFYDFVFFMCRENGQKNITVSRAVAACRLVLVGRFRLLNRWFTFVEENRCYNISEDTWQQVLAFSAWPVLIDDFVEHMYRISGSNKDSNVFCCCVDLDSQSCAYEESLPGLSVYPGMRRKLLECHDDEMESSDPHFLNSSDLNCSLNTKRSRLIAHRSVHKEDIPPQNSSNDCMEIVKHSSTMCCSKSPCAIEGCLSRGFAGLLSSCSYFAV</sequence>
<organism evidence="3 4">
    <name type="scientific">Hibiscus syriacus</name>
    <name type="common">Rose of Sharon</name>
    <dbReference type="NCBI Taxonomy" id="106335"/>
    <lineage>
        <taxon>Eukaryota</taxon>
        <taxon>Viridiplantae</taxon>
        <taxon>Streptophyta</taxon>
        <taxon>Embryophyta</taxon>
        <taxon>Tracheophyta</taxon>
        <taxon>Spermatophyta</taxon>
        <taxon>Magnoliopsida</taxon>
        <taxon>eudicotyledons</taxon>
        <taxon>Gunneridae</taxon>
        <taxon>Pentapetalae</taxon>
        <taxon>rosids</taxon>
        <taxon>malvids</taxon>
        <taxon>Malvales</taxon>
        <taxon>Malvaceae</taxon>
        <taxon>Malvoideae</taxon>
        <taxon>Hibiscus</taxon>
    </lineage>
</organism>
<comment type="function">
    <text evidence="1">Neddylation of cullins play an essential role in the regulation of SCF-type complexes activity.</text>
</comment>
<dbReference type="InterPro" id="IPR042460">
    <property type="entry name" value="DCN1-like_PONY"/>
</dbReference>